<organism evidence="2 3">
    <name type="scientific">Candidatus Amesbacteria bacterium RIFCSPHIGHO2_12_FULL_48_14</name>
    <dbReference type="NCBI Taxonomy" id="1797257"/>
    <lineage>
        <taxon>Bacteria</taxon>
        <taxon>Candidatus Amesiibacteriota</taxon>
    </lineage>
</organism>
<gene>
    <name evidence="2" type="ORF">A3E17_00755</name>
</gene>
<evidence type="ECO:0000256" key="1">
    <source>
        <dbReference type="SAM" id="Phobius"/>
    </source>
</evidence>
<proteinExistence type="predicted"/>
<keyword evidence="1" id="KW-0472">Membrane</keyword>
<comment type="caution">
    <text evidence="2">The sequence shown here is derived from an EMBL/GenBank/DDBJ whole genome shotgun (WGS) entry which is preliminary data.</text>
</comment>
<protein>
    <submittedName>
        <fullName evidence="2">Uncharacterized protein</fullName>
    </submittedName>
</protein>
<feature type="transmembrane region" description="Helical" evidence="1">
    <location>
        <begin position="12"/>
        <end position="32"/>
    </location>
</feature>
<feature type="transmembrane region" description="Helical" evidence="1">
    <location>
        <begin position="90"/>
        <end position="111"/>
    </location>
</feature>
<accession>A0A1F4Z4Q9</accession>
<name>A0A1F4Z4Q9_9BACT</name>
<dbReference type="Proteomes" id="UP000178993">
    <property type="component" value="Unassembled WGS sequence"/>
</dbReference>
<evidence type="ECO:0000313" key="3">
    <source>
        <dbReference type="Proteomes" id="UP000178993"/>
    </source>
</evidence>
<dbReference type="EMBL" id="MEXL01000052">
    <property type="protein sequence ID" value="OGD01130.1"/>
    <property type="molecule type" value="Genomic_DNA"/>
</dbReference>
<reference evidence="2 3" key="1">
    <citation type="journal article" date="2016" name="Nat. Commun.">
        <title>Thousands of microbial genomes shed light on interconnected biogeochemical processes in an aquifer system.</title>
        <authorList>
            <person name="Anantharaman K."/>
            <person name="Brown C.T."/>
            <person name="Hug L.A."/>
            <person name="Sharon I."/>
            <person name="Castelle C.J."/>
            <person name="Probst A.J."/>
            <person name="Thomas B.C."/>
            <person name="Singh A."/>
            <person name="Wilkins M.J."/>
            <person name="Karaoz U."/>
            <person name="Brodie E.L."/>
            <person name="Williams K.H."/>
            <person name="Hubbard S.S."/>
            <person name="Banfield J.F."/>
        </authorList>
    </citation>
    <scope>NUCLEOTIDE SEQUENCE [LARGE SCALE GENOMIC DNA]</scope>
</reference>
<keyword evidence="1" id="KW-1133">Transmembrane helix</keyword>
<feature type="transmembrane region" description="Helical" evidence="1">
    <location>
        <begin position="38"/>
        <end position="61"/>
    </location>
</feature>
<evidence type="ECO:0000313" key="2">
    <source>
        <dbReference type="EMBL" id="OGD01130.1"/>
    </source>
</evidence>
<keyword evidence="1" id="KW-0812">Transmembrane</keyword>
<sequence>MKGAITKLTKLILQIGGIAVTLVVVAIVRTLLQRGYRLEAYSATVGVVILTVMSWVFRAWWLKKKGLNSQQKKLFEIQNKSTLPAKYLKTTGLVISVLLVLGIIAGLFFWYEIRPSKSRVECDLTAREKANITKDPIRAYSTFYDVCLHSKGL</sequence>
<dbReference type="AlphaFoldDB" id="A0A1F4Z4Q9"/>